<organism evidence="8 9">
    <name type="scientific">Microterricola viridarii</name>
    <dbReference type="NCBI Taxonomy" id="412690"/>
    <lineage>
        <taxon>Bacteria</taxon>
        <taxon>Bacillati</taxon>
        <taxon>Actinomycetota</taxon>
        <taxon>Actinomycetes</taxon>
        <taxon>Micrococcales</taxon>
        <taxon>Microbacteriaceae</taxon>
        <taxon>Microterricola</taxon>
    </lineage>
</organism>
<dbReference type="Gene3D" id="3.40.50.150">
    <property type="entry name" value="Vaccinia Virus protein VP39"/>
    <property type="match status" value="1"/>
</dbReference>
<keyword evidence="2 8" id="KW-0489">Methyltransferase</keyword>
<keyword evidence="3 8" id="KW-0808">Transferase</keyword>
<feature type="domain" description="Methyltransferase small" evidence="6">
    <location>
        <begin position="175"/>
        <end position="311"/>
    </location>
</feature>
<dbReference type="CDD" id="cd02440">
    <property type="entry name" value="AdoMet_MTases"/>
    <property type="match status" value="1"/>
</dbReference>
<dbReference type="InterPro" id="IPR055487">
    <property type="entry name" value="DUF7059"/>
</dbReference>
<sequence length="568" mass="59846">MAVELTPPADSAPVTGPAVHLDLPAIARLRADLAAAHFTEAALDGLWGPDAADALRRNERLPALRALAALRARHGAPSALATLAELFLLGVRVPASEAAAALPGLGVDGATLLGLLGPASADPGAEPSLRALLELRPYAFTDSRGHASWWIASDLGELARGGPLGEDHVLGVGGASRTLSALMLQNAVDSVLDLGTGCGIQAMHAARHASRVVATDISQRALELAAFNAALNEIESIEFRLGSLFEPVAGERFDHVISNPPFVITPRVEGVPSYEYRDGGMVGDALVETVMREAAAHLTAGGVLQMLGNWEYTAQTPEAFDRLRGWLAPDIDYWIVEREVQSATRYAETWIRDGGTRSGTPEFEQLFAAWLDDFADRGVTQVGFGYVLLRVPGSDSPLVESSPLDEPSPLVESSPLVEASPLVEPVETPTLARLERLHTPLGDNEWGLGVHLGNCLAAHDWHAGQSDEEFAQACLTVSGDVTEERHYWPGHEDPSELLLRQGGGFARSIAPGTALAALVGASDGSLSVGAIAGALAQLLEVDEAALRAELLGGARRLLDDGILLPPEA</sequence>
<dbReference type="GO" id="GO:0008757">
    <property type="term" value="F:S-adenosylmethionine-dependent methyltransferase activity"/>
    <property type="evidence" value="ECO:0007669"/>
    <property type="project" value="TreeGrafter"/>
</dbReference>
<evidence type="ECO:0000256" key="5">
    <source>
        <dbReference type="SAM" id="MobiDB-lite"/>
    </source>
</evidence>
<dbReference type="Proteomes" id="UP000058305">
    <property type="component" value="Chromosome"/>
</dbReference>
<reference evidence="9" key="2">
    <citation type="submission" date="2016-01" db="EMBL/GenBank/DDBJ databases">
        <title>First complete genome sequence of a species in the genus Microterricola, an extremophilic cold active enzyme producing strain ERGS5:02 isolated from Sikkim Himalaya.</title>
        <authorList>
            <person name="Kumar R."/>
            <person name="Singh D."/>
            <person name="Swarnkar M.K."/>
        </authorList>
    </citation>
    <scope>NUCLEOTIDE SEQUENCE [LARGE SCALE GENOMIC DNA]</scope>
    <source>
        <strain evidence="9">ERGS5:02</strain>
    </source>
</reference>
<dbReference type="KEGG" id="mvd:AWU67_10435"/>
<protein>
    <submittedName>
        <fullName evidence="8">SAM-dependent methyltransferase</fullName>
    </submittedName>
</protein>
<comment type="similarity">
    <text evidence="1">Belongs to the eukaryotic/archaeal PrmC-related family.</text>
</comment>
<dbReference type="RefSeq" id="WP_067228634.1">
    <property type="nucleotide sequence ID" value="NZ_CP014145.1"/>
</dbReference>
<feature type="region of interest" description="Disordered" evidence="5">
    <location>
        <begin position="395"/>
        <end position="417"/>
    </location>
</feature>
<dbReference type="GO" id="GO:0032259">
    <property type="term" value="P:methylation"/>
    <property type="evidence" value="ECO:0007669"/>
    <property type="project" value="UniProtKB-KW"/>
</dbReference>
<evidence type="ECO:0000256" key="2">
    <source>
        <dbReference type="ARBA" id="ARBA00022603"/>
    </source>
</evidence>
<evidence type="ECO:0000313" key="9">
    <source>
        <dbReference type="Proteomes" id="UP000058305"/>
    </source>
</evidence>
<proteinExistence type="inferred from homology"/>
<dbReference type="GO" id="GO:0008276">
    <property type="term" value="F:protein methyltransferase activity"/>
    <property type="evidence" value="ECO:0007669"/>
    <property type="project" value="TreeGrafter"/>
</dbReference>
<dbReference type="GO" id="GO:0008170">
    <property type="term" value="F:N-methyltransferase activity"/>
    <property type="evidence" value="ECO:0007669"/>
    <property type="project" value="UniProtKB-ARBA"/>
</dbReference>
<dbReference type="SUPFAM" id="SSF53335">
    <property type="entry name" value="S-adenosyl-L-methionine-dependent methyltransferases"/>
    <property type="match status" value="1"/>
</dbReference>
<dbReference type="InterPro" id="IPR052190">
    <property type="entry name" value="Euk-Arch_PrmC-MTase"/>
</dbReference>
<name>A0A0X8E356_9MICO</name>
<dbReference type="OrthoDB" id="129465at2"/>
<reference evidence="8 9" key="1">
    <citation type="journal article" date="2016" name="J. Biotechnol.">
        <title>First complete genome sequence of a species in the genus Microterricola, an extremophilic cold active enzyme producing bacterial strain ERGS5:02 isolated from Sikkim Himalaya.</title>
        <authorList>
            <person name="Himanshu"/>
            <person name="Swarnkar M.K."/>
            <person name="Singh D."/>
            <person name="Kumar R."/>
        </authorList>
    </citation>
    <scope>NUCLEOTIDE SEQUENCE [LARGE SCALE GENOMIC DNA]</scope>
    <source>
        <strain evidence="8 9">ERGS5:02</strain>
    </source>
</reference>
<dbReference type="Pfam" id="PF23186">
    <property type="entry name" value="DUF7059"/>
    <property type="match status" value="1"/>
</dbReference>
<keyword evidence="9" id="KW-1185">Reference proteome</keyword>
<evidence type="ECO:0000313" key="8">
    <source>
        <dbReference type="EMBL" id="AMB59213.1"/>
    </source>
</evidence>
<dbReference type="InterPro" id="IPR002052">
    <property type="entry name" value="DNA_methylase_N6_adenine_CS"/>
</dbReference>
<dbReference type="EMBL" id="CP014145">
    <property type="protein sequence ID" value="AMB59213.1"/>
    <property type="molecule type" value="Genomic_DNA"/>
</dbReference>
<dbReference type="Pfam" id="PF05175">
    <property type="entry name" value="MTS"/>
    <property type="match status" value="1"/>
</dbReference>
<evidence type="ECO:0000256" key="3">
    <source>
        <dbReference type="ARBA" id="ARBA00022679"/>
    </source>
</evidence>
<gene>
    <name evidence="8" type="ORF">AWU67_10435</name>
</gene>
<evidence type="ECO:0000259" key="6">
    <source>
        <dbReference type="Pfam" id="PF05175"/>
    </source>
</evidence>
<dbReference type="PANTHER" id="PTHR45875:SF1">
    <property type="entry name" value="METHYLTRANSFERASE N6AMT1"/>
    <property type="match status" value="1"/>
</dbReference>
<evidence type="ECO:0000256" key="1">
    <source>
        <dbReference type="ARBA" id="ARBA00006149"/>
    </source>
</evidence>
<evidence type="ECO:0000259" key="7">
    <source>
        <dbReference type="Pfam" id="PF23186"/>
    </source>
</evidence>
<dbReference type="InterPro" id="IPR007848">
    <property type="entry name" value="Small_mtfrase_dom"/>
</dbReference>
<accession>A0A0X8E356</accession>
<dbReference type="GO" id="GO:0035657">
    <property type="term" value="C:eRF1 methyltransferase complex"/>
    <property type="evidence" value="ECO:0007669"/>
    <property type="project" value="TreeGrafter"/>
</dbReference>
<dbReference type="PANTHER" id="PTHR45875">
    <property type="entry name" value="METHYLTRANSFERASE N6AMT1"/>
    <property type="match status" value="1"/>
</dbReference>
<feature type="domain" description="DUF7059" evidence="7">
    <location>
        <begin position="35"/>
        <end position="120"/>
    </location>
</feature>
<keyword evidence="4" id="KW-0949">S-adenosyl-L-methionine</keyword>
<dbReference type="PROSITE" id="PS00092">
    <property type="entry name" value="N6_MTASE"/>
    <property type="match status" value="1"/>
</dbReference>
<dbReference type="InterPro" id="IPR029063">
    <property type="entry name" value="SAM-dependent_MTases_sf"/>
</dbReference>
<evidence type="ECO:0000256" key="4">
    <source>
        <dbReference type="ARBA" id="ARBA00022691"/>
    </source>
</evidence>
<dbReference type="AlphaFoldDB" id="A0A0X8E356"/>
<dbReference type="GO" id="GO:0003676">
    <property type="term" value="F:nucleic acid binding"/>
    <property type="evidence" value="ECO:0007669"/>
    <property type="project" value="InterPro"/>
</dbReference>